<dbReference type="Pfam" id="PF00842">
    <property type="entry name" value="Ala_racemase_C"/>
    <property type="match status" value="1"/>
</dbReference>
<name>F0JFV6_9BACT</name>
<dbReference type="Pfam" id="PF01168">
    <property type="entry name" value="Ala_racemase_N"/>
    <property type="match status" value="1"/>
</dbReference>
<comment type="catalytic activity">
    <reaction evidence="1 5">
        <text>L-alanine = D-alanine</text>
        <dbReference type="Rhea" id="RHEA:20249"/>
        <dbReference type="ChEBI" id="CHEBI:57416"/>
        <dbReference type="ChEBI" id="CHEBI:57972"/>
        <dbReference type="EC" id="5.1.1.1"/>
    </reaction>
</comment>
<evidence type="ECO:0000256" key="5">
    <source>
        <dbReference type="HAMAP-Rule" id="MF_01201"/>
    </source>
</evidence>
<evidence type="ECO:0000313" key="10">
    <source>
        <dbReference type="Proteomes" id="UP000007845"/>
    </source>
</evidence>
<comment type="function">
    <text evidence="5">Catalyzes the interconversion of L-alanine and D-alanine. May also act on other amino acids.</text>
</comment>
<dbReference type="FunFam" id="3.20.20.10:FF:000002">
    <property type="entry name" value="Alanine racemase"/>
    <property type="match status" value="1"/>
</dbReference>
<evidence type="ECO:0000259" key="8">
    <source>
        <dbReference type="SMART" id="SM01005"/>
    </source>
</evidence>
<evidence type="ECO:0000256" key="3">
    <source>
        <dbReference type="ARBA" id="ARBA00022898"/>
    </source>
</evidence>
<dbReference type="Proteomes" id="UP000007845">
    <property type="component" value="Chromosome"/>
</dbReference>
<feature type="domain" description="Alanine racemase C-terminal" evidence="8">
    <location>
        <begin position="243"/>
        <end position="374"/>
    </location>
</feature>
<dbReference type="RefSeq" id="WP_014322379.1">
    <property type="nucleotide sequence ID" value="NC_016803.1"/>
</dbReference>
<evidence type="ECO:0000256" key="6">
    <source>
        <dbReference type="PIRSR" id="PIRSR600821-50"/>
    </source>
</evidence>
<dbReference type="PANTHER" id="PTHR30511">
    <property type="entry name" value="ALANINE RACEMASE"/>
    <property type="match status" value="1"/>
</dbReference>
<keyword evidence="3 5" id="KW-0663">Pyridoxal phosphate</keyword>
<reference evidence="9 10" key="1">
    <citation type="journal article" date="2011" name="J. Bacteriol.">
        <title>Genome sequence of the mercury-methylating strain Desulfovibrio desulfuricans ND132.</title>
        <authorList>
            <person name="Brown S.D."/>
            <person name="Gilmour C.C."/>
            <person name="Kucken A.M."/>
            <person name="Wall J.D."/>
            <person name="Elias D.A."/>
            <person name="Brandt C.C."/>
            <person name="Podar M."/>
            <person name="Chertkov O."/>
            <person name="Held B."/>
            <person name="Bruce D.C."/>
            <person name="Detter J.C."/>
            <person name="Tapia R."/>
            <person name="Han C.S."/>
            <person name="Goodwin L.A."/>
            <person name="Cheng J.F."/>
            <person name="Pitluck S."/>
            <person name="Woyke T."/>
            <person name="Mikhailova N."/>
            <person name="Ivanova N.N."/>
            <person name="Han J."/>
            <person name="Lucas S."/>
            <person name="Lapidus A.L."/>
            <person name="Land M.L."/>
            <person name="Hauser L.J."/>
            <person name="Palumbo A.V."/>
        </authorList>
    </citation>
    <scope>NUCLEOTIDE SEQUENCE [LARGE SCALE GENOMIC DNA]</scope>
    <source>
        <strain evidence="9 10">ND132</strain>
    </source>
</reference>
<dbReference type="InterPro" id="IPR009006">
    <property type="entry name" value="Ala_racemase/Decarboxylase_C"/>
</dbReference>
<dbReference type="GO" id="GO:0030170">
    <property type="term" value="F:pyridoxal phosphate binding"/>
    <property type="evidence" value="ECO:0007669"/>
    <property type="project" value="UniProtKB-UniRule"/>
</dbReference>
<feature type="binding site" evidence="5 7">
    <location>
        <position position="312"/>
    </location>
    <ligand>
        <name>substrate</name>
    </ligand>
</feature>
<dbReference type="EMBL" id="CP003220">
    <property type="protein sequence ID" value="EGB14952.1"/>
    <property type="molecule type" value="Genomic_DNA"/>
</dbReference>
<dbReference type="HOGENOM" id="CLU_028393_2_2_7"/>
<comment type="similarity">
    <text evidence="5">Belongs to the alanine racemase family.</text>
</comment>
<protein>
    <recommendedName>
        <fullName evidence="5">Alanine racemase</fullName>
        <ecNumber evidence="5">5.1.1.1</ecNumber>
    </recommendedName>
</protein>
<dbReference type="InterPro" id="IPR020622">
    <property type="entry name" value="Ala_racemase_pyridoxalP-BS"/>
</dbReference>
<dbReference type="InterPro" id="IPR029066">
    <property type="entry name" value="PLP-binding_barrel"/>
</dbReference>
<dbReference type="EC" id="5.1.1.1" evidence="5"/>
<dbReference type="STRING" id="641491.DND132_1746"/>
<dbReference type="SMART" id="SM01005">
    <property type="entry name" value="Ala_racemase_C"/>
    <property type="match status" value="1"/>
</dbReference>
<feature type="active site" description="Proton acceptor; specific for L-alanine" evidence="5">
    <location>
        <position position="264"/>
    </location>
</feature>
<dbReference type="KEGG" id="ddn:DND132_1746"/>
<feature type="active site" description="Proton acceptor; specific for D-alanine" evidence="5">
    <location>
        <position position="35"/>
    </location>
</feature>
<dbReference type="HAMAP" id="MF_01201">
    <property type="entry name" value="Ala_racemase"/>
    <property type="match status" value="1"/>
</dbReference>
<keyword evidence="10" id="KW-1185">Reference proteome</keyword>
<dbReference type="SUPFAM" id="SSF50621">
    <property type="entry name" value="Alanine racemase C-terminal domain-like"/>
    <property type="match status" value="1"/>
</dbReference>
<organism evidence="9 10">
    <name type="scientific">Pseudodesulfovibrio mercurii</name>
    <dbReference type="NCBI Taxonomy" id="641491"/>
    <lineage>
        <taxon>Bacteria</taxon>
        <taxon>Pseudomonadati</taxon>
        <taxon>Thermodesulfobacteriota</taxon>
        <taxon>Desulfovibrionia</taxon>
        <taxon>Desulfovibrionales</taxon>
        <taxon>Desulfovibrionaceae</taxon>
    </lineage>
</organism>
<dbReference type="SMR" id="F0JFV6"/>
<dbReference type="InterPro" id="IPR011079">
    <property type="entry name" value="Ala_racemase_C"/>
</dbReference>
<dbReference type="CDD" id="cd00430">
    <property type="entry name" value="PLPDE_III_AR"/>
    <property type="match status" value="1"/>
</dbReference>
<dbReference type="eggNOG" id="COG0787">
    <property type="taxonomic scope" value="Bacteria"/>
</dbReference>
<evidence type="ECO:0000256" key="2">
    <source>
        <dbReference type="ARBA" id="ARBA00001933"/>
    </source>
</evidence>
<evidence type="ECO:0000256" key="4">
    <source>
        <dbReference type="ARBA" id="ARBA00023235"/>
    </source>
</evidence>
<keyword evidence="4 5" id="KW-0413">Isomerase</keyword>
<dbReference type="Gene3D" id="2.40.37.10">
    <property type="entry name" value="Lyase, Ornithine Decarboxylase, Chain A, domain 1"/>
    <property type="match status" value="1"/>
</dbReference>
<evidence type="ECO:0000256" key="7">
    <source>
        <dbReference type="PIRSR" id="PIRSR600821-52"/>
    </source>
</evidence>
<dbReference type="GO" id="GO:0030632">
    <property type="term" value="P:D-alanine biosynthetic process"/>
    <property type="evidence" value="ECO:0007669"/>
    <property type="project" value="UniProtKB-UniRule"/>
</dbReference>
<dbReference type="InterPro" id="IPR000821">
    <property type="entry name" value="Ala_racemase"/>
</dbReference>
<dbReference type="InterPro" id="IPR001608">
    <property type="entry name" value="Ala_racemase_N"/>
</dbReference>
<feature type="binding site" evidence="5 7">
    <location>
        <position position="133"/>
    </location>
    <ligand>
        <name>substrate</name>
    </ligand>
</feature>
<feature type="modified residue" description="N6-(pyridoxal phosphate)lysine" evidence="5 6">
    <location>
        <position position="35"/>
    </location>
</feature>
<dbReference type="AlphaFoldDB" id="F0JFV6"/>
<dbReference type="NCBIfam" id="TIGR00492">
    <property type="entry name" value="alr"/>
    <property type="match status" value="1"/>
</dbReference>
<dbReference type="PRINTS" id="PR00992">
    <property type="entry name" value="ALARACEMASE"/>
</dbReference>
<gene>
    <name evidence="9" type="ORF">DND132_1746</name>
</gene>
<dbReference type="Gene3D" id="3.20.20.10">
    <property type="entry name" value="Alanine racemase"/>
    <property type="match status" value="1"/>
</dbReference>
<dbReference type="OrthoDB" id="9813814at2"/>
<comment type="pathway">
    <text evidence="5">Amino-acid biosynthesis; D-alanine biosynthesis; D-alanine from L-alanine: step 1/1.</text>
</comment>
<evidence type="ECO:0000256" key="1">
    <source>
        <dbReference type="ARBA" id="ARBA00000316"/>
    </source>
</evidence>
<evidence type="ECO:0000313" key="9">
    <source>
        <dbReference type="EMBL" id="EGB14952.1"/>
    </source>
</evidence>
<dbReference type="PROSITE" id="PS00395">
    <property type="entry name" value="ALANINE_RACEMASE"/>
    <property type="match status" value="1"/>
</dbReference>
<dbReference type="PANTHER" id="PTHR30511:SF0">
    <property type="entry name" value="ALANINE RACEMASE, CATABOLIC-RELATED"/>
    <property type="match status" value="1"/>
</dbReference>
<dbReference type="UniPathway" id="UPA00042">
    <property type="reaction ID" value="UER00497"/>
</dbReference>
<dbReference type="GO" id="GO:0005829">
    <property type="term" value="C:cytosol"/>
    <property type="evidence" value="ECO:0007669"/>
    <property type="project" value="TreeGrafter"/>
</dbReference>
<accession>F0JFV6</accession>
<dbReference type="SUPFAM" id="SSF51419">
    <property type="entry name" value="PLP-binding barrel"/>
    <property type="match status" value="1"/>
</dbReference>
<comment type="cofactor">
    <cofactor evidence="2 5 6">
        <name>pyridoxal 5'-phosphate</name>
        <dbReference type="ChEBI" id="CHEBI:597326"/>
    </cofactor>
</comment>
<dbReference type="GO" id="GO:0008784">
    <property type="term" value="F:alanine racemase activity"/>
    <property type="evidence" value="ECO:0007669"/>
    <property type="project" value="UniProtKB-UniRule"/>
</dbReference>
<proteinExistence type="inferred from homology"/>
<sequence>MIDYNKLRVRIHLDNLRHNYRLFTKIHDRVIPVIKSDAYGHGLVEVASALEKDGADTFAVGFVHEAAKLRRAGCDKRILALLGPISDEDIQSLWTDRILTPISHWAQLRRVLAASEQNGPLDIGLKFDTGMRRLGFLPEEAGEVAALLKGGNVTPVMATSHLARADEPGREKDVALQARRFQAALDGLAGAGFVVEANLANSAGGMVHENCRMDSMRLGIGLYGCDPLEGAGEERLPGKLLPAMEVTAPVMQVHPLKRGESISYGWTFTAERDAMVAIVGVGYADNYSRALSNRGEMVLHGRRVPIRGRVCMQMTAVDVTELMGEGIEVLPGDEAWLLGGPGEHPVTPEDLAEWGNTITYEAFCLLGQNRREYV</sequence>